<sequence>MYQNYDADERMIERLQTQGKTAVIPPKRNRTILCDYDKELYKACHLIENFFAKLQAVSSVGAARRRHRYAL</sequence>
<name>A0ABR9U4L7_9NOSO</name>
<evidence type="ECO:0008006" key="3">
    <source>
        <dbReference type="Google" id="ProtNLM"/>
    </source>
</evidence>
<keyword evidence="2" id="KW-1185">Reference proteome</keyword>
<accession>A0ABR9U4L7</accession>
<dbReference type="Proteomes" id="UP000647836">
    <property type="component" value="Unassembled WGS sequence"/>
</dbReference>
<comment type="caution">
    <text evidence="1">The sequence shown here is derived from an EMBL/GenBank/DDBJ whole genome shotgun (WGS) entry which is preliminary data.</text>
</comment>
<gene>
    <name evidence="1" type="ORF">IQ229_22350</name>
</gene>
<protein>
    <recommendedName>
        <fullName evidence="3">Transposase</fullName>
    </recommendedName>
</protein>
<evidence type="ECO:0000313" key="2">
    <source>
        <dbReference type="Proteomes" id="UP000647836"/>
    </source>
</evidence>
<dbReference type="EMBL" id="JADEXF010000897">
    <property type="protein sequence ID" value="MBE9107568.1"/>
    <property type="molecule type" value="Genomic_DNA"/>
</dbReference>
<reference evidence="1 2" key="1">
    <citation type="submission" date="2020-10" db="EMBL/GenBank/DDBJ databases">
        <authorList>
            <person name="Castelo-Branco R."/>
            <person name="Eusebio N."/>
            <person name="Adriana R."/>
            <person name="Vieira A."/>
            <person name="Brugerolle De Fraissinette N."/>
            <person name="Rezende De Castro R."/>
            <person name="Schneider M.P."/>
            <person name="Vasconcelos V."/>
            <person name="Leao P.N."/>
        </authorList>
    </citation>
    <scope>NUCLEOTIDE SEQUENCE [LARGE SCALE GENOMIC DNA]</scope>
    <source>
        <strain evidence="1 2">LEGE 07299</strain>
    </source>
</reference>
<evidence type="ECO:0000313" key="1">
    <source>
        <dbReference type="EMBL" id="MBE9107568.1"/>
    </source>
</evidence>
<organism evidence="1 2">
    <name type="scientific">Nostoc cf. edaphicum LEGE 07299</name>
    <dbReference type="NCBI Taxonomy" id="2777974"/>
    <lineage>
        <taxon>Bacteria</taxon>
        <taxon>Bacillati</taxon>
        <taxon>Cyanobacteriota</taxon>
        <taxon>Cyanophyceae</taxon>
        <taxon>Nostocales</taxon>
        <taxon>Nostocaceae</taxon>
        <taxon>Nostoc</taxon>
    </lineage>
</organism>
<proteinExistence type="predicted"/>